<keyword evidence="2" id="KW-0472">Membrane</keyword>
<dbReference type="EMBL" id="JACCBH010000001">
    <property type="protein sequence ID" value="NYD55663.1"/>
    <property type="molecule type" value="Genomic_DNA"/>
</dbReference>
<protein>
    <recommendedName>
        <fullName evidence="5">DUF3043 domain-containing protein</fullName>
    </recommendedName>
</protein>
<keyword evidence="2" id="KW-1133">Transmembrane helix</keyword>
<dbReference type="Pfam" id="PF11241">
    <property type="entry name" value="DUF3043"/>
    <property type="match status" value="1"/>
</dbReference>
<comment type="caution">
    <text evidence="3">The sequence shown here is derived from an EMBL/GenBank/DDBJ whole genome shotgun (WGS) entry which is preliminary data.</text>
</comment>
<organism evidence="3 4">
    <name type="scientific">Microbacterium pseudoresistens</name>
    <dbReference type="NCBI Taxonomy" id="640634"/>
    <lineage>
        <taxon>Bacteria</taxon>
        <taxon>Bacillati</taxon>
        <taxon>Actinomycetota</taxon>
        <taxon>Actinomycetes</taxon>
        <taxon>Micrococcales</taxon>
        <taxon>Microbacteriaceae</taxon>
        <taxon>Microbacterium</taxon>
    </lineage>
</organism>
<name>A0A7Y9EX93_9MICO</name>
<dbReference type="Proteomes" id="UP000552045">
    <property type="component" value="Unassembled WGS sequence"/>
</dbReference>
<sequence>MPETPASPSTDDENASTAAGKGRPTPTRAEQEAARRRPLVVDSKEARARAKAELQERRDKARVGMANGDEKYLPPRDKGPQRRWVRDYVDAGWHLSEWVMVLMLAVILASLVPNTAVAYWAFIVLWGYIVLVIADMALLSWRVKKKAAEKFGIERREKGLGWYAAMRSMQMRFMRLPKPQVRRGEYPA</sequence>
<accession>A0A7Y9EX93</accession>
<evidence type="ECO:0000313" key="4">
    <source>
        <dbReference type="Proteomes" id="UP000552045"/>
    </source>
</evidence>
<feature type="compositionally biased region" description="Basic and acidic residues" evidence="1">
    <location>
        <begin position="42"/>
        <end position="75"/>
    </location>
</feature>
<evidence type="ECO:0000256" key="2">
    <source>
        <dbReference type="SAM" id="Phobius"/>
    </source>
</evidence>
<dbReference type="AlphaFoldDB" id="A0A7Y9EX93"/>
<feature type="region of interest" description="Disordered" evidence="1">
    <location>
        <begin position="1"/>
        <end position="75"/>
    </location>
</feature>
<gene>
    <name evidence="3" type="ORF">BKA02_002718</name>
</gene>
<feature type="transmembrane region" description="Helical" evidence="2">
    <location>
        <begin position="118"/>
        <end position="141"/>
    </location>
</feature>
<evidence type="ECO:0008006" key="5">
    <source>
        <dbReference type="Google" id="ProtNLM"/>
    </source>
</evidence>
<evidence type="ECO:0000313" key="3">
    <source>
        <dbReference type="EMBL" id="NYD55663.1"/>
    </source>
</evidence>
<feature type="transmembrane region" description="Helical" evidence="2">
    <location>
        <begin position="91"/>
        <end position="112"/>
    </location>
</feature>
<keyword evidence="2" id="KW-0812">Transmembrane</keyword>
<keyword evidence="4" id="KW-1185">Reference proteome</keyword>
<dbReference type="RefSeq" id="WP_343045427.1">
    <property type="nucleotide sequence ID" value="NZ_BAABLC010000004.1"/>
</dbReference>
<evidence type="ECO:0000256" key="1">
    <source>
        <dbReference type="SAM" id="MobiDB-lite"/>
    </source>
</evidence>
<dbReference type="InterPro" id="IPR021403">
    <property type="entry name" value="DUF3043"/>
</dbReference>
<proteinExistence type="predicted"/>
<reference evidence="3 4" key="1">
    <citation type="submission" date="2020-07" db="EMBL/GenBank/DDBJ databases">
        <title>Sequencing the genomes of 1000 actinobacteria strains.</title>
        <authorList>
            <person name="Klenk H.-P."/>
        </authorList>
    </citation>
    <scope>NUCLEOTIDE SEQUENCE [LARGE SCALE GENOMIC DNA]</scope>
    <source>
        <strain evidence="3 4">DSM 22185</strain>
    </source>
</reference>